<name>A0ABQ6BHH7_9CAUL</name>
<feature type="transmembrane region" description="Helical" evidence="1">
    <location>
        <begin position="6"/>
        <end position="29"/>
    </location>
</feature>
<feature type="transmembrane region" description="Helical" evidence="1">
    <location>
        <begin position="80"/>
        <end position="98"/>
    </location>
</feature>
<evidence type="ECO:0000256" key="1">
    <source>
        <dbReference type="SAM" id="Phobius"/>
    </source>
</evidence>
<keyword evidence="1" id="KW-0472">Membrane</keyword>
<accession>A0ABQ6BHH7</accession>
<dbReference type="EMBL" id="BSOY01000008">
    <property type="protein sequence ID" value="GLS00632.1"/>
    <property type="molecule type" value="Genomic_DNA"/>
</dbReference>
<keyword evidence="3" id="KW-1185">Reference proteome</keyword>
<reference evidence="3" key="1">
    <citation type="journal article" date="2019" name="Int. J. Syst. Evol. Microbiol.">
        <title>The Global Catalogue of Microorganisms (GCM) 10K type strain sequencing project: providing services to taxonomists for standard genome sequencing and annotation.</title>
        <authorList>
            <consortium name="The Broad Institute Genomics Platform"/>
            <consortium name="The Broad Institute Genome Sequencing Center for Infectious Disease"/>
            <person name="Wu L."/>
            <person name="Ma J."/>
        </authorList>
    </citation>
    <scope>NUCLEOTIDE SEQUENCE [LARGE SCALE GENOMIC DNA]</scope>
    <source>
        <strain evidence="3">NBRC 110107</strain>
    </source>
</reference>
<dbReference type="Proteomes" id="UP001156921">
    <property type="component" value="Unassembled WGS sequence"/>
</dbReference>
<gene>
    <name evidence="2" type="ORF">GCM10007859_06390</name>
</gene>
<evidence type="ECO:0000313" key="2">
    <source>
        <dbReference type="EMBL" id="GLS00632.1"/>
    </source>
</evidence>
<proteinExistence type="predicted"/>
<keyword evidence="1" id="KW-1133">Transmembrane helix</keyword>
<feature type="transmembrane region" description="Helical" evidence="1">
    <location>
        <begin position="110"/>
        <end position="129"/>
    </location>
</feature>
<keyword evidence="1" id="KW-0812">Transmembrane</keyword>
<evidence type="ECO:0000313" key="3">
    <source>
        <dbReference type="Proteomes" id="UP001156921"/>
    </source>
</evidence>
<sequence length="138" mass="15130">MEDLFRSYWWLIFPLGWFLASGFSSLLNYRRQRDTLKLIQTYAEKGQEPPAALLKVLDRPIDADDDAWQTRNQAGRPGDGSWFSVVLFGVMAAGFAYASWSDIYGAGDAFLIVSFVLGALCLASLVSALRSGGRGPGA</sequence>
<comment type="caution">
    <text evidence="2">The sequence shown here is derived from an EMBL/GenBank/DDBJ whole genome shotgun (WGS) entry which is preliminary data.</text>
</comment>
<organism evidence="2 3">
    <name type="scientific">Brevundimonas denitrificans</name>
    <dbReference type="NCBI Taxonomy" id="1443434"/>
    <lineage>
        <taxon>Bacteria</taxon>
        <taxon>Pseudomonadati</taxon>
        <taxon>Pseudomonadota</taxon>
        <taxon>Alphaproteobacteria</taxon>
        <taxon>Caulobacterales</taxon>
        <taxon>Caulobacteraceae</taxon>
        <taxon>Brevundimonas</taxon>
    </lineage>
</organism>
<protein>
    <submittedName>
        <fullName evidence="2">Uncharacterized protein</fullName>
    </submittedName>
</protein>